<reference evidence="3 4" key="1">
    <citation type="submission" date="2024-03" db="EMBL/GenBank/DDBJ databases">
        <title>Phenotype and Genome Characterization of a Sulfate-Reducing Bacterium Pseudodesulfovibrio sp. strain 5S69, isolated from Petroleum Reservoir in Tatarstan (Russia).</title>
        <authorList>
            <person name="Bidzhieva S.K."/>
            <person name="Kadnikov V."/>
            <person name="Tourova T.P."/>
            <person name="Samigullina S.R."/>
            <person name="Sokolova D.S."/>
            <person name="Poltaraus A.B."/>
            <person name="Avtukh A.N."/>
            <person name="Tereshina V.M."/>
            <person name="Mardanov A.V."/>
            <person name="Nazina T.N."/>
        </authorList>
    </citation>
    <scope>NUCLEOTIDE SEQUENCE [LARGE SCALE GENOMIC DNA]</scope>
    <source>
        <strain evidence="3 4">5S69</strain>
    </source>
</reference>
<evidence type="ECO:0000259" key="2">
    <source>
        <dbReference type="PROSITE" id="PS51831"/>
    </source>
</evidence>
<dbReference type="Pfam" id="PF01966">
    <property type="entry name" value="HD"/>
    <property type="match status" value="1"/>
</dbReference>
<dbReference type="RefSeq" id="WP_338669095.1">
    <property type="nucleotide sequence ID" value="NZ_CP146609.1"/>
</dbReference>
<dbReference type="InterPro" id="IPR003607">
    <property type="entry name" value="HD/PDEase_dom"/>
</dbReference>
<feature type="region of interest" description="Disordered" evidence="1">
    <location>
        <begin position="364"/>
        <end position="383"/>
    </location>
</feature>
<dbReference type="PROSITE" id="PS51831">
    <property type="entry name" value="HD"/>
    <property type="match status" value="1"/>
</dbReference>
<dbReference type="InterPro" id="IPR006674">
    <property type="entry name" value="HD_domain"/>
</dbReference>
<dbReference type="SUPFAM" id="SSF109604">
    <property type="entry name" value="HD-domain/PDEase-like"/>
    <property type="match status" value="1"/>
</dbReference>
<feature type="domain" description="HD" evidence="2">
    <location>
        <begin position="60"/>
        <end position="185"/>
    </location>
</feature>
<dbReference type="EMBL" id="CP146609">
    <property type="protein sequence ID" value="WWX23381.1"/>
    <property type="molecule type" value="Genomic_DNA"/>
</dbReference>
<dbReference type="Gene3D" id="1.10.3210.10">
    <property type="entry name" value="Hypothetical protein af1432"/>
    <property type="match status" value="1"/>
</dbReference>
<name>A0ABZ2IXG6_9BACT</name>
<dbReference type="Proteomes" id="UP001385389">
    <property type="component" value="Chromosome"/>
</dbReference>
<proteinExistence type="predicted"/>
<dbReference type="PANTHER" id="PTHR11373">
    <property type="entry name" value="DEOXYNUCLEOSIDE TRIPHOSPHATE TRIPHOSPHOHYDROLASE"/>
    <property type="match status" value="1"/>
</dbReference>
<evidence type="ECO:0000313" key="4">
    <source>
        <dbReference type="Proteomes" id="UP001385389"/>
    </source>
</evidence>
<dbReference type="PANTHER" id="PTHR11373:SF4">
    <property type="entry name" value="DEOXYNUCLEOSIDE TRIPHOSPHATE TRIPHOSPHOHYDROLASE SAMHD1"/>
    <property type="match status" value="1"/>
</dbReference>
<organism evidence="3 4">
    <name type="scientific">Pseudodesulfovibrio methanolicus</name>
    <dbReference type="NCBI Taxonomy" id="3126690"/>
    <lineage>
        <taxon>Bacteria</taxon>
        <taxon>Pseudomonadati</taxon>
        <taxon>Thermodesulfobacteriota</taxon>
        <taxon>Desulfovibrionia</taxon>
        <taxon>Desulfovibrionales</taxon>
        <taxon>Desulfovibrionaceae</taxon>
    </lineage>
</organism>
<dbReference type="InterPro" id="IPR050135">
    <property type="entry name" value="dGTPase-like"/>
</dbReference>
<protein>
    <submittedName>
        <fullName evidence="3">HD domain-containing protein</fullName>
    </submittedName>
</protein>
<evidence type="ECO:0000256" key="1">
    <source>
        <dbReference type="SAM" id="MobiDB-lite"/>
    </source>
</evidence>
<gene>
    <name evidence="3" type="ORF">V8V93_04045</name>
</gene>
<dbReference type="CDD" id="cd00077">
    <property type="entry name" value="HDc"/>
    <property type="match status" value="1"/>
</dbReference>
<dbReference type="SMART" id="SM00471">
    <property type="entry name" value="HDc"/>
    <property type="match status" value="1"/>
</dbReference>
<evidence type="ECO:0000313" key="3">
    <source>
        <dbReference type="EMBL" id="WWX23381.1"/>
    </source>
</evidence>
<sequence>MEEYFKKIDAKHRIRDPLYGFILLTDAELKIIDSPIFQRLRRIHQLALTKYVYPSAEHSRFVHSIGVMHCATLMLAGVMDHKHTQLNLEPSAKIIKTLRFAALLHDIGHLPFSHAVEKEWLQGLSHEDLSQYIINNYAGISDVITSENINPSVVAALLAKKPPAHYKLFHEIISGQLDADRADYLLRDSHSCGVKYGEYDFARYLQIFAAREEDATGHFSLVVDEADLHVAESFLVSRYHYNLQIPYHRTRSGYDWVLRRFVQEMPNVLPLTIENGAIVFADFERLATVDDYTIITAAKESQSEWSDYIFRNEHLVPVIDTTSSSSEGKFFFKALVRKLRDAPDFAEGEDYFTQEQPVEILKRGTEPDGSEAKAQNSPAEQYGKITLSTREGKGRPERYVDITDRSWIFRQLADEPVHIFRVYVKPARHSDANKLLMGLEAEERGAK</sequence>
<accession>A0ABZ2IXG6</accession>
<keyword evidence="4" id="KW-1185">Reference proteome</keyword>